<proteinExistence type="predicted"/>
<evidence type="ECO:0000313" key="2">
    <source>
        <dbReference type="EMBL" id="QHC51211.1"/>
    </source>
</evidence>
<dbReference type="RefSeq" id="WP_159554228.1">
    <property type="nucleotide sequence ID" value="NZ_CP035042.1"/>
</dbReference>
<keyword evidence="1" id="KW-0732">Signal</keyword>
<dbReference type="Proteomes" id="UP000464013">
    <property type="component" value="Chromosome"/>
</dbReference>
<feature type="signal peptide" evidence="1">
    <location>
        <begin position="1"/>
        <end position="27"/>
    </location>
</feature>
<dbReference type="AlphaFoldDB" id="A0A6I6SPQ4"/>
<name>A0A6I6SPQ4_9GAMM</name>
<gene>
    <name evidence="2" type="ORF">EKK97_18710</name>
</gene>
<evidence type="ECO:0000256" key="1">
    <source>
        <dbReference type="SAM" id="SignalP"/>
    </source>
</evidence>
<feature type="chain" id="PRO_5026083337" evidence="1">
    <location>
        <begin position="28"/>
        <end position="140"/>
    </location>
</feature>
<keyword evidence="3" id="KW-1185">Reference proteome</keyword>
<dbReference type="InterPro" id="IPR008972">
    <property type="entry name" value="Cupredoxin"/>
</dbReference>
<dbReference type="EMBL" id="CP035042">
    <property type="protein sequence ID" value="QHC51211.1"/>
    <property type="molecule type" value="Genomic_DNA"/>
</dbReference>
<dbReference type="Gene3D" id="2.60.40.420">
    <property type="entry name" value="Cupredoxins - blue copper proteins"/>
    <property type="match status" value="1"/>
</dbReference>
<dbReference type="SUPFAM" id="SSF49503">
    <property type="entry name" value="Cupredoxins"/>
    <property type="match status" value="1"/>
</dbReference>
<evidence type="ECO:0000313" key="3">
    <source>
        <dbReference type="Proteomes" id="UP000464013"/>
    </source>
</evidence>
<dbReference type="KEGG" id="htx:EKK97_18710"/>
<organism evidence="2 3">
    <name type="scientific">Billgrantia tianxiuensis</name>
    <dbReference type="NCBI Taxonomy" id="2497861"/>
    <lineage>
        <taxon>Bacteria</taxon>
        <taxon>Pseudomonadati</taxon>
        <taxon>Pseudomonadota</taxon>
        <taxon>Gammaproteobacteria</taxon>
        <taxon>Oceanospirillales</taxon>
        <taxon>Halomonadaceae</taxon>
        <taxon>Billgrantia</taxon>
    </lineage>
</organism>
<dbReference type="OrthoDB" id="9798779at2"/>
<sequence length="140" mass="15344">MNIAIPTRRAWLALLIAMGLAGSQAWGDTPIEVVPVADDGVQRVTLVGGSYYFEPEHIVVRAGVPVELQARRRSGLAPHNLVIRSAPMGIDIEASLATEPTTIRFTPEVPGRVEFYCDERLLFLPSHRDRGMVGVLEVVE</sequence>
<reference evidence="2 3" key="1">
    <citation type="submission" date="2019-01" db="EMBL/GenBank/DDBJ databases">
        <title>Complete genome of a denitifying bacterium Halomons sp. BC-M4-5.</title>
        <authorList>
            <person name="Wang L."/>
            <person name="Shao Z."/>
        </authorList>
    </citation>
    <scope>NUCLEOTIDE SEQUENCE [LARGE SCALE GENOMIC DNA]</scope>
    <source>
        <strain evidence="2 3">BC-M4-5</strain>
    </source>
</reference>
<accession>A0A6I6SPQ4</accession>
<protein>
    <submittedName>
        <fullName evidence="2">Quinol oxidase</fullName>
    </submittedName>
</protein>